<comment type="caution">
    <text evidence="9">The sequence shown here is derived from an EMBL/GenBank/DDBJ whole genome shotgun (WGS) entry which is preliminary data.</text>
</comment>
<dbReference type="FunFam" id="3.40.5.10:FF:000003">
    <property type="entry name" value="50S ribosomal protein L9"/>
    <property type="match status" value="1"/>
</dbReference>
<comment type="function">
    <text evidence="7">Binds to the 23S rRNA.</text>
</comment>
<feature type="domain" description="Ribosomal protein L9" evidence="8">
    <location>
        <begin position="16"/>
        <end position="43"/>
    </location>
</feature>
<dbReference type="Pfam" id="PF03948">
    <property type="entry name" value="Ribosomal_L9_C"/>
    <property type="match status" value="1"/>
</dbReference>
<dbReference type="InterPro" id="IPR036791">
    <property type="entry name" value="Ribosomal_bL9_C_sf"/>
</dbReference>
<dbReference type="AlphaFoldDB" id="A0A7K1J801"/>
<keyword evidence="5 7" id="KW-0687">Ribonucleoprotein</keyword>
<keyword evidence="3 7" id="KW-0694">RNA-binding</keyword>
<dbReference type="GO" id="GO:0006412">
    <property type="term" value="P:translation"/>
    <property type="evidence" value="ECO:0007669"/>
    <property type="project" value="UniProtKB-UniRule"/>
</dbReference>
<protein>
    <recommendedName>
        <fullName evidence="6 7">Large ribosomal subunit protein bL9</fullName>
    </recommendedName>
</protein>
<dbReference type="InterPro" id="IPR036935">
    <property type="entry name" value="Ribosomal_bL9_N_sf"/>
</dbReference>
<keyword evidence="10" id="KW-1185">Reference proteome</keyword>
<dbReference type="GO" id="GO:0019843">
    <property type="term" value="F:rRNA binding"/>
    <property type="evidence" value="ECO:0007669"/>
    <property type="project" value="UniProtKB-UniRule"/>
</dbReference>
<name>A0A7K1J801_9BIFI</name>
<dbReference type="SUPFAM" id="SSF55658">
    <property type="entry name" value="L9 N-domain-like"/>
    <property type="match status" value="1"/>
</dbReference>
<evidence type="ECO:0000313" key="9">
    <source>
        <dbReference type="EMBL" id="MUH60570.1"/>
    </source>
</evidence>
<evidence type="ECO:0000256" key="2">
    <source>
        <dbReference type="ARBA" id="ARBA00022730"/>
    </source>
</evidence>
<dbReference type="Pfam" id="PF01281">
    <property type="entry name" value="Ribosomal_L9_N"/>
    <property type="match status" value="1"/>
</dbReference>
<evidence type="ECO:0000256" key="4">
    <source>
        <dbReference type="ARBA" id="ARBA00022980"/>
    </source>
</evidence>
<sequence>MANTKIILKKSVNNLGHAGDIVEVKAGYARNYLIPQGLAFPWTKGAAAQAEAMKRARLAKAVATREGAVEAKQLIEGIAVEIPAKVSESGKLFGGISNERIAQALADKIAVDPKSITVESIKTLGEFPASVALHPEITANFFVKVVAE</sequence>
<evidence type="ECO:0000256" key="1">
    <source>
        <dbReference type="ARBA" id="ARBA00010605"/>
    </source>
</evidence>
<dbReference type="HAMAP" id="MF_00503">
    <property type="entry name" value="Ribosomal_bL9"/>
    <property type="match status" value="1"/>
</dbReference>
<dbReference type="GO" id="GO:1990904">
    <property type="term" value="C:ribonucleoprotein complex"/>
    <property type="evidence" value="ECO:0007669"/>
    <property type="project" value="UniProtKB-KW"/>
</dbReference>
<proteinExistence type="inferred from homology"/>
<evidence type="ECO:0000256" key="6">
    <source>
        <dbReference type="ARBA" id="ARBA00035292"/>
    </source>
</evidence>
<reference evidence="9 10" key="1">
    <citation type="submission" date="2019-09" db="EMBL/GenBank/DDBJ databases">
        <title>Bifidobacterium canis sp. nov., isolated from the digestive tract of German Shepherd dog puppy.</title>
        <authorList>
            <person name="Bunesova V."/>
        </authorList>
    </citation>
    <scope>NUCLEOTIDE SEQUENCE [LARGE SCALE GENOMIC DNA]</scope>
    <source>
        <strain evidence="9 10">GSD1FS</strain>
    </source>
</reference>
<dbReference type="PANTHER" id="PTHR21368">
    <property type="entry name" value="50S RIBOSOMAL PROTEIN L9"/>
    <property type="match status" value="1"/>
</dbReference>
<dbReference type="Gene3D" id="3.40.5.10">
    <property type="entry name" value="Ribosomal protein L9, N-terminal domain"/>
    <property type="match status" value="1"/>
</dbReference>
<evidence type="ECO:0000259" key="8">
    <source>
        <dbReference type="PROSITE" id="PS00651"/>
    </source>
</evidence>
<dbReference type="EMBL" id="WNLP01000016">
    <property type="protein sequence ID" value="MUH60570.1"/>
    <property type="molecule type" value="Genomic_DNA"/>
</dbReference>
<evidence type="ECO:0000256" key="5">
    <source>
        <dbReference type="ARBA" id="ARBA00023274"/>
    </source>
</evidence>
<comment type="similarity">
    <text evidence="1 7">Belongs to the bacterial ribosomal protein bL9 family.</text>
</comment>
<evidence type="ECO:0000256" key="3">
    <source>
        <dbReference type="ARBA" id="ARBA00022884"/>
    </source>
</evidence>
<dbReference type="RefSeq" id="WP_155589357.1">
    <property type="nucleotide sequence ID" value="NZ_WNLP01000016.1"/>
</dbReference>
<gene>
    <name evidence="7" type="primary">rplI</name>
    <name evidence="9" type="ORF">GSD1FS_1952</name>
</gene>
<dbReference type="PROSITE" id="PS00651">
    <property type="entry name" value="RIBOSOMAL_L9"/>
    <property type="match status" value="1"/>
</dbReference>
<accession>A0A7K1J801</accession>
<dbReference type="InterPro" id="IPR020070">
    <property type="entry name" value="Ribosomal_bL9_N"/>
</dbReference>
<keyword evidence="4 7" id="KW-0689">Ribosomal protein</keyword>
<organism evidence="9 10">
    <name type="scientific">Bifidobacterium canis</name>
    <dbReference type="NCBI Taxonomy" id="2610880"/>
    <lineage>
        <taxon>Bacteria</taxon>
        <taxon>Bacillati</taxon>
        <taxon>Actinomycetota</taxon>
        <taxon>Actinomycetes</taxon>
        <taxon>Bifidobacteriales</taxon>
        <taxon>Bifidobacteriaceae</taxon>
        <taxon>Bifidobacterium</taxon>
    </lineage>
</organism>
<dbReference type="GO" id="GO:0003735">
    <property type="term" value="F:structural constituent of ribosome"/>
    <property type="evidence" value="ECO:0007669"/>
    <property type="project" value="InterPro"/>
</dbReference>
<dbReference type="Gene3D" id="3.10.430.100">
    <property type="entry name" value="Ribosomal protein L9, C-terminal domain"/>
    <property type="match status" value="1"/>
</dbReference>
<evidence type="ECO:0000313" key="10">
    <source>
        <dbReference type="Proteomes" id="UP000487882"/>
    </source>
</evidence>
<dbReference type="InterPro" id="IPR009027">
    <property type="entry name" value="Ribosomal_bL9/RNase_H1_N"/>
</dbReference>
<dbReference type="InterPro" id="IPR020594">
    <property type="entry name" value="Ribosomal_bL9_bac/chp"/>
</dbReference>
<dbReference type="Proteomes" id="UP000487882">
    <property type="component" value="Unassembled WGS sequence"/>
</dbReference>
<dbReference type="InterPro" id="IPR000244">
    <property type="entry name" value="Ribosomal_bL9"/>
</dbReference>
<keyword evidence="2 7" id="KW-0699">rRNA-binding</keyword>
<dbReference type="GO" id="GO:0005840">
    <property type="term" value="C:ribosome"/>
    <property type="evidence" value="ECO:0007669"/>
    <property type="project" value="UniProtKB-KW"/>
</dbReference>
<dbReference type="NCBIfam" id="TIGR00158">
    <property type="entry name" value="L9"/>
    <property type="match status" value="1"/>
</dbReference>
<evidence type="ECO:0000256" key="7">
    <source>
        <dbReference type="HAMAP-Rule" id="MF_00503"/>
    </source>
</evidence>
<dbReference type="InterPro" id="IPR020069">
    <property type="entry name" value="Ribosomal_bL9_C"/>
</dbReference>
<dbReference type="SUPFAM" id="SSF55653">
    <property type="entry name" value="Ribosomal protein L9 C-domain"/>
    <property type="match status" value="1"/>
</dbReference>